<reference evidence="3 4" key="1">
    <citation type="submission" date="2020-02" db="EMBL/GenBank/DDBJ databases">
        <title>Acidophilic actinobacteria isolated from forest soil.</title>
        <authorList>
            <person name="Golinska P."/>
        </authorList>
    </citation>
    <scope>NUCLEOTIDE SEQUENCE [LARGE SCALE GENOMIC DNA]</scope>
    <source>
        <strain evidence="3 4">NL8</strain>
    </source>
</reference>
<feature type="compositionally biased region" description="Low complexity" evidence="1">
    <location>
        <begin position="420"/>
        <end position="429"/>
    </location>
</feature>
<protein>
    <submittedName>
        <fullName evidence="3">Uncharacterized protein</fullName>
    </submittedName>
</protein>
<dbReference type="InterPro" id="IPR045782">
    <property type="entry name" value="TrbL_3"/>
</dbReference>
<feature type="compositionally biased region" description="Pro residues" evidence="1">
    <location>
        <begin position="391"/>
        <end position="419"/>
    </location>
</feature>
<keyword evidence="4" id="KW-1185">Reference proteome</keyword>
<feature type="region of interest" description="Disordered" evidence="1">
    <location>
        <begin position="341"/>
        <end position="480"/>
    </location>
</feature>
<feature type="compositionally biased region" description="Gly residues" evidence="1">
    <location>
        <begin position="368"/>
        <end position="378"/>
    </location>
</feature>
<keyword evidence="2" id="KW-1133">Transmembrane helix</keyword>
<evidence type="ECO:0000256" key="2">
    <source>
        <dbReference type="SAM" id="Phobius"/>
    </source>
</evidence>
<dbReference type="Proteomes" id="UP000730482">
    <property type="component" value="Unassembled WGS sequence"/>
</dbReference>
<evidence type="ECO:0000256" key="1">
    <source>
        <dbReference type="SAM" id="MobiDB-lite"/>
    </source>
</evidence>
<feature type="transmembrane region" description="Helical" evidence="2">
    <location>
        <begin position="187"/>
        <end position="205"/>
    </location>
</feature>
<feature type="transmembrane region" description="Helical" evidence="2">
    <location>
        <begin position="273"/>
        <end position="296"/>
    </location>
</feature>
<name>A0ABS5KGX6_9ACTN</name>
<comment type="caution">
    <text evidence="3">The sequence shown here is derived from an EMBL/GenBank/DDBJ whole genome shotgun (WGS) entry which is preliminary data.</text>
</comment>
<feature type="transmembrane region" description="Helical" evidence="2">
    <location>
        <begin position="91"/>
        <end position="113"/>
    </location>
</feature>
<dbReference type="Pfam" id="PF19590">
    <property type="entry name" value="TrbL_3"/>
    <property type="match status" value="1"/>
</dbReference>
<dbReference type="EMBL" id="JAAFYZ010000002">
    <property type="protein sequence ID" value="MBS2545338.1"/>
    <property type="molecule type" value="Genomic_DNA"/>
</dbReference>
<keyword evidence="2" id="KW-0812">Transmembrane</keyword>
<feature type="region of interest" description="Disordered" evidence="1">
    <location>
        <begin position="1"/>
        <end position="39"/>
    </location>
</feature>
<accession>A0ABS5KGX6</accession>
<proteinExistence type="predicted"/>
<dbReference type="RefSeq" id="WP_212007004.1">
    <property type="nucleotide sequence ID" value="NZ_JAAFYZ010000002.1"/>
</dbReference>
<evidence type="ECO:0000313" key="3">
    <source>
        <dbReference type="EMBL" id="MBS2545338.1"/>
    </source>
</evidence>
<keyword evidence="2" id="KW-0472">Membrane</keyword>
<sequence>MPSPLPGIYGPGFGPGSSVPAPGGPIPGQDEPDKQDPGLFDIPGQIEKAIDTWFGHLVKQALDPVLKLLGTTLLASPNLTDGRISQIWDGVLITANTVYVLFILVGGLTVMGHETVQSRYAVKEIIPRLVIGMIASNASLWLINQLIGIGNALSATLLTGPVSAQGVGNALTSTLTDQVLLPGAGNLFLMLIGLAIAVLGVALLITCLIRSAVLIVLTAGSPLAFACHALPWTEGVAKLWWRAIFGCIAIQVLQALVLITSIQIFFDPQATNVFGLPTGGGLLDLLICLCLFIVLLKIPGWVQRVVLGRSPFHTSPVGRMARAFLYYKTWGLMRHGFRLPGRGGTGPSPSRSGPPPAGGAVRPFIGPRPGGGGSGSGGWRPKPPTMTVTQEPPPDMPPSGAPPNPRPPAPAPLPPPGPMRRPLALPPGRSTRLDQRHRATVANPPARGEQAPLFSVPEPPRRVPKPPTTQGVRERGRQHR</sequence>
<feature type="transmembrane region" description="Helical" evidence="2">
    <location>
        <begin position="125"/>
        <end position="143"/>
    </location>
</feature>
<feature type="transmembrane region" description="Helical" evidence="2">
    <location>
        <begin position="239"/>
        <end position="266"/>
    </location>
</feature>
<evidence type="ECO:0000313" key="4">
    <source>
        <dbReference type="Proteomes" id="UP000730482"/>
    </source>
</evidence>
<feature type="transmembrane region" description="Helical" evidence="2">
    <location>
        <begin position="212"/>
        <end position="233"/>
    </location>
</feature>
<organism evidence="3 4">
    <name type="scientific">Catenulispora pinistramenti</name>
    <dbReference type="NCBI Taxonomy" id="2705254"/>
    <lineage>
        <taxon>Bacteria</taxon>
        <taxon>Bacillati</taxon>
        <taxon>Actinomycetota</taxon>
        <taxon>Actinomycetes</taxon>
        <taxon>Catenulisporales</taxon>
        <taxon>Catenulisporaceae</taxon>
        <taxon>Catenulispora</taxon>
    </lineage>
</organism>
<gene>
    <name evidence="3" type="ORF">KGQ19_00500</name>
</gene>